<proteinExistence type="predicted"/>
<name>A0A0A8ZEY5_ARUDO</name>
<organism evidence="1">
    <name type="scientific">Arundo donax</name>
    <name type="common">Giant reed</name>
    <name type="synonym">Donax arundinaceus</name>
    <dbReference type="NCBI Taxonomy" id="35708"/>
    <lineage>
        <taxon>Eukaryota</taxon>
        <taxon>Viridiplantae</taxon>
        <taxon>Streptophyta</taxon>
        <taxon>Embryophyta</taxon>
        <taxon>Tracheophyta</taxon>
        <taxon>Spermatophyta</taxon>
        <taxon>Magnoliopsida</taxon>
        <taxon>Liliopsida</taxon>
        <taxon>Poales</taxon>
        <taxon>Poaceae</taxon>
        <taxon>PACMAD clade</taxon>
        <taxon>Arundinoideae</taxon>
        <taxon>Arundineae</taxon>
        <taxon>Arundo</taxon>
    </lineage>
</organism>
<reference evidence="1" key="1">
    <citation type="submission" date="2014-09" db="EMBL/GenBank/DDBJ databases">
        <authorList>
            <person name="Magalhaes I.L.F."/>
            <person name="Oliveira U."/>
            <person name="Santos F.R."/>
            <person name="Vidigal T.H.D.A."/>
            <person name="Brescovit A.D."/>
            <person name="Santos A.J."/>
        </authorList>
    </citation>
    <scope>NUCLEOTIDE SEQUENCE</scope>
    <source>
        <tissue evidence="1">Shoot tissue taken approximately 20 cm above the soil surface</tissue>
    </source>
</reference>
<sequence length="31" mass="3558">MCLIEPFGCRKGETGPYKIGGHWQNKRCNFS</sequence>
<dbReference type="EMBL" id="GBRH01259941">
    <property type="protein sequence ID" value="JAD37954.1"/>
    <property type="molecule type" value="Transcribed_RNA"/>
</dbReference>
<evidence type="ECO:0000313" key="1">
    <source>
        <dbReference type="EMBL" id="JAD37954.1"/>
    </source>
</evidence>
<accession>A0A0A8ZEY5</accession>
<reference evidence="1" key="2">
    <citation type="journal article" date="2015" name="Data Brief">
        <title>Shoot transcriptome of the giant reed, Arundo donax.</title>
        <authorList>
            <person name="Barrero R.A."/>
            <person name="Guerrero F.D."/>
            <person name="Moolhuijzen P."/>
            <person name="Goolsby J.A."/>
            <person name="Tidwell J."/>
            <person name="Bellgard S.E."/>
            <person name="Bellgard M.I."/>
        </authorList>
    </citation>
    <scope>NUCLEOTIDE SEQUENCE</scope>
    <source>
        <tissue evidence="1">Shoot tissue taken approximately 20 cm above the soil surface</tissue>
    </source>
</reference>
<protein>
    <submittedName>
        <fullName evidence="1">Uncharacterized protein</fullName>
    </submittedName>
</protein>
<dbReference type="AlphaFoldDB" id="A0A0A8ZEY5"/>